<comment type="caution">
    <text evidence="1">The sequence shown here is derived from an EMBL/GenBank/DDBJ whole genome shotgun (WGS) entry which is preliminary data.</text>
</comment>
<evidence type="ECO:0000313" key="1">
    <source>
        <dbReference type="EMBL" id="KAK8553921.1"/>
    </source>
</evidence>
<protein>
    <submittedName>
        <fullName evidence="1">Uncharacterized protein</fullName>
    </submittedName>
</protein>
<accession>A0ABR2E9D2</accession>
<reference evidence="1 2" key="1">
    <citation type="journal article" date="2024" name="G3 (Bethesda)">
        <title>Genome assembly of Hibiscus sabdariffa L. provides insights into metabolisms of medicinal natural products.</title>
        <authorList>
            <person name="Kim T."/>
        </authorList>
    </citation>
    <scope>NUCLEOTIDE SEQUENCE [LARGE SCALE GENOMIC DNA]</scope>
    <source>
        <strain evidence="1">TK-2024</strain>
        <tissue evidence="1">Old leaves</tissue>
    </source>
</reference>
<organism evidence="1 2">
    <name type="scientific">Hibiscus sabdariffa</name>
    <name type="common">roselle</name>
    <dbReference type="NCBI Taxonomy" id="183260"/>
    <lineage>
        <taxon>Eukaryota</taxon>
        <taxon>Viridiplantae</taxon>
        <taxon>Streptophyta</taxon>
        <taxon>Embryophyta</taxon>
        <taxon>Tracheophyta</taxon>
        <taxon>Spermatophyta</taxon>
        <taxon>Magnoliopsida</taxon>
        <taxon>eudicotyledons</taxon>
        <taxon>Gunneridae</taxon>
        <taxon>Pentapetalae</taxon>
        <taxon>rosids</taxon>
        <taxon>malvids</taxon>
        <taxon>Malvales</taxon>
        <taxon>Malvaceae</taxon>
        <taxon>Malvoideae</taxon>
        <taxon>Hibiscus</taxon>
    </lineage>
</organism>
<name>A0ABR2E9D2_9ROSI</name>
<keyword evidence="2" id="KW-1185">Reference proteome</keyword>
<sequence>MLRLRLIGHLVHACPMMKLTPKTKLQYGDWLCYLPPTTQAGSSWPLGRIHYHAANTSANPPTPISGTKVNMSKEAFEESVHSDEASDAIVANMVSDLLDPLDGLLNEEISQQLWIFWLPPH</sequence>
<gene>
    <name evidence="1" type="ORF">V6N12_030900</name>
</gene>
<dbReference type="EMBL" id="JBBPBM010000019">
    <property type="protein sequence ID" value="KAK8553921.1"/>
    <property type="molecule type" value="Genomic_DNA"/>
</dbReference>
<evidence type="ECO:0000313" key="2">
    <source>
        <dbReference type="Proteomes" id="UP001472677"/>
    </source>
</evidence>
<proteinExistence type="predicted"/>
<dbReference type="Proteomes" id="UP001472677">
    <property type="component" value="Unassembled WGS sequence"/>
</dbReference>